<evidence type="ECO:0000313" key="2">
    <source>
        <dbReference type="Proteomes" id="UP000274033"/>
    </source>
</evidence>
<sequence length="129" mass="14506">MKPIMKKRTKAFLIDAAISTVVTLSVEYFLRKKIKNEAFHNLVTPTTVMWGLELAQLRNNGQTIGYKTIGLVLENKKGSVPTTGQILKRIAHRDTIGSFLYLKNRTEFEGQDGSILPHDEFSGTVVKEL</sequence>
<name>A0A3N9UF53_9BACI</name>
<keyword evidence="2" id="KW-1185">Reference proteome</keyword>
<dbReference type="EMBL" id="RRCT01000007">
    <property type="protein sequence ID" value="RQW74810.1"/>
    <property type="molecule type" value="Genomic_DNA"/>
</dbReference>
<accession>A0A3N9UF53</accession>
<dbReference type="AlphaFoldDB" id="A0A3N9UF53"/>
<gene>
    <name evidence="1" type="ORF">EBB45_09405</name>
</gene>
<protein>
    <submittedName>
        <fullName evidence="1">RDD family protein</fullName>
    </submittedName>
</protein>
<dbReference type="RefSeq" id="WP_124764234.1">
    <property type="nucleotide sequence ID" value="NZ_JAFBDY010000006.1"/>
</dbReference>
<comment type="caution">
    <text evidence="1">The sequence shown here is derived from an EMBL/GenBank/DDBJ whole genome shotgun (WGS) entry which is preliminary data.</text>
</comment>
<evidence type="ECO:0000313" key="1">
    <source>
        <dbReference type="EMBL" id="RQW74810.1"/>
    </source>
</evidence>
<reference evidence="1 2" key="1">
    <citation type="journal article" date="2013" name="J. Microbiol.">
        <title>Lysinibacillus chungkukjangi sp. nov., isolated from Chungkukjang, Korean fermented soybean food.</title>
        <authorList>
            <person name="Kim S.J."/>
            <person name="Jang Y.H."/>
            <person name="Hamada M."/>
            <person name="Ahn J.H."/>
            <person name="Weon H.Y."/>
            <person name="Suzuki K."/>
            <person name="Whang K.S."/>
            <person name="Kwon S.W."/>
        </authorList>
    </citation>
    <scope>NUCLEOTIDE SEQUENCE [LARGE SCALE GENOMIC DNA]</scope>
    <source>
        <strain evidence="1 2">MCCC 1A12701</strain>
    </source>
</reference>
<dbReference type="Proteomes" id="UP000274033">
    <property type="component" value="Unassembled WGS sequence"/>
</dbReference>
<organism evidence="1 2">
    <name type="scientific">Lysinibacillus composti</name>
    <dbReference type="NCBI Taxonomy" id="720633"/>
    <lineage>
        <taxon>Bacteria</taxon>
        <taxon>Bacillati</taxon>
        <taxon>Bacillota</taxon>
        <taxon>Bacilli</taxon>
        <taxon>Bacillales</taxon>
        <taxon>Bacillaceae</taxon>
        <taxon>Lysinibacillus</taxon>
    </lineage>
</organism>
<proteinExistence type="predicted"/>
<dbReference type="OrthoDB" id="2354892at2"/>